<keyword evidence="2 6" id="KW-0677">Repeat</keyword>
<feature type="compositionally biased region" description="Pro residues" evidence="7">
    <location>
        <begin position="69"/>
        <end position="128"/>
    </location>
</feature>
<dbReference type="GO" id="GO:0012506">
    <property type="term" value="C:vesicle membrane"/>
    <property type="evidence" value="ECO:0007669"/>
    <property type="project" value="TreeGrafter"/>
</dbReference>
<dbReference type="FunFam" id="1.10.220.10:FF:000002">
    <property type="entry name" value="Annexin"/>
    <property type="match status" value="1"/>
</dbReference>
<dbReference type="GO" id="GO:0005544">
    <property type="term" value="F:calcium-dependent phospholipid binding"/>
    <property type="evidence" value="ECO:0007669"/>
    <property type="project" value="UniProtKB-KW"/>
</dbReference>
<dbReference type="AlphaFoldDB" id="A0A8K0WZ63"/>
<feature type="region of interest" description="Disordered" evidence="7">
    <location>
        <begin position="1"/>
        <end position="136"/>
    </location>
</feature>
<dbReference type="Proteomes" id="UP000813385">
    <property type="component" value="Unassembled WGS sequence"/>
</dbReference>
<evidence type="ECO:0000256" key="3">
    <source>
        <dbReference type="ARBA" id="ARBA00022837"/>
    </source>
</evidence>
<name>A0A8K0WZ63_9PEZI</name>
<dbReference type="PRINTS" id="PR00196">
    <property type="entry name" value="ANNEXIN"/>
</dbReference>
<dbReference type="SUPFAM" id="SSF47874">
    <property type="entry name" value="Annexin"/>
    <property type="match status" value="1"/>
</dbReference>
<dbReference type="InterPro" id="IPR018502">
    <property type="entry name" value="Annexin_repeat"/>
</dbReference>
<proteinExistence type="inferred from homology"/>
<feature type="compositionally biased region" description="Low complexity" evidence="7">
    <location>
        <begin position="1"/>
        <end position="19"/>
    </location>
</feature>
<dbReference type="PROSITE" id="PS00223">
    <property type="entry name" value="ANNEXIN_1"/>
    <property type="match status" value="2"/>
</dbReference>
<dbReference type="InterPro" id="IPR001464">
    <property type="entry name" value="Annexin"/>
</dbReference>
<organism evidence="8 9">
    <name type="scientific">Plectosphaerella cucumerina</name>
    <dbReference type="NCBI Taxonomy" id="40658"/>
    <lineage>
        <taxon>Eukaryota</taxon>
        <taxon>Fungi</taxon>
        <taxon>Dikarya</taxon>
        <taxon>Ascomycota</taxon>
        <taxon>Pezizomycotina</taxon>
        <taxon>Sordariomycetes</taxon>
        <taxon>Hypocreomycetidae</taxon>
        <taxon>Glomerellales</taxon>
        <taxon>Plectosphaerellaceae</taxon>
        <taxon>Plectosphaerella</taxon>
    </lineage>
</organism>
<feature type="compositionally biased region" description="Pro residues" evidence="7">
    <location>
        <begin position="34"/>
        <end position="62"/>
    </location>
</feature>
<dbReference type="GO" id="GO:0001786">
    <property type="term" value="F:phosphatidylserine binding"/>
    <property type="evidence" value="ECO:0007669"/>
    <property type="project" value="TreeGrafter"/>
</dbReference>
<evidence type="ECO:0000256" key="5">
    <source>
        <dbReference type="ARBA" id="ARBA00023302"/>
    </source>
</evidence>
<comment type="caution">
    <text evidence="8">The sequence shown here is derived from an EMBL/GenBank/DDBJ whole genome shotgun (WGS) entry which is preliminary data.</text>
</comment>
<evidence type="ECO:0000313" key="8">
    <source>
        <dbReference type="EMBL" id="KAH7350177.1"/>
    </source>
</evidence>
<dbReference type="PRINTS" id="PR01813">
    <property type="entry name" value="ANNEXINFUNGI"/>
</dbReference>
<evidence type="ECO:0000313" key="9">
    <source>
        <dbReference type="Proteomes" id="UP000813385"/>
    </source>
</evidence>
<dbReference type="Gene3D" id="1.10.220.10">
    <property type="entry name" value="Annexin"/>
    <property type="match status" value="4"/>
</dbReference>
<protein>
    <recommendedName>
        <fullName evidence="6">Annexin</fullName>
    </recommendedName>
</protein>
<gene>
    <name evidence="8" type="ORF">B0T11DRAFT_290703</name>
</gene>
<dbReference type="GO" id="GO:0005634">
    <property type="term" value="C:nucleus"/>
    <property type="evidence" value="ECO:0007669"/>
    <property type="project" value="TreeGrafter"/>
</dbReference>
<evidence type="ECO:0000256" key="6">
    <source>
        <dbReference type="RuleBase" id="RU003540"/>
    </source>
</evidence>
<evidence type="ECO:0000256" key="2">
    <source>
        <dbReference type="ARBA" id="ARBA00022737"/>
    </source>
</evidence>
<dbReference type="GO" id="GO:0005737">
    <property type="term" value="C:cytoplasm"/>
    <property type="evidence" value="ECO:0007669"/>
    <property type="project" value="TreeGrafter"/>
</dbReference>
<keyword evidence="3 6" id="KW-0106">Calcium</keyword>
<evidence type="ECO:0000256" key="7">
    <source>
        <dbReference type="SAM" id="MobiDB-lite"/>
    </source>
</evidence>
<dbReference type="GO" id="GO:0005886">
    <property type="term" value="C:plasma membrane"/>
    <property type="evidence" value="ECO:0007669"/>
    <property type="project" value="TreeGrafter"/>
</dbReference>
<comment type="similarity">
    <text evidence="1 6">Belongs to the annexin family.</text>
</comment>
<dbReference type="Pfam" id="PF00191">
    <property type="entry name" value="Annexin"/>
    <property type="match status" value="4"/>
</dbReference>
<evidence type="ECO:0000256" key="4">
    <source>
        <dbReference type="ARBA" id="ARBA00023216"/>
    </source>
</evidence>
<keyword evidence="4 6" id="KW-0041">Annexin</keyword>
<comment type="domain">
    <text evidence="6">A pair of annexin repeats may form one binding site for calcium and phospholipid.</text>
</comment>
<sequence>MSYPGYGNQAYGQQYPPQGGAYGQPYPPHQQQSPYPPQQGHYPPPQGQYPPQGYPPGPPPGHAPYGHSPAPPQGYGHPPPGQYGAPPPPSPYGQPPPPHAGYGAPPPAPYGAPPPHQPAGPPVQPTPPSIGYGAPQIIPWDGAPDANAARQAMKGFGTDEKALIRALATRDPLQIAAIRDAFKRLHNRNLEADIRSETSSWFEKGLIAIVRGPLHHDVFSIRDAVDGPGTKEKILNDVLLGRSNADIRAIKGAYFSTFRRSMEDDVRSDLSMKTKRHFDIVMGASRAEDAAPVIPQQVDQDVMDLYRAGEAKLGTDEMIFCSILSTRNDNQIRAIAYAYEQKFRKNLEDVIKSEFSGHMEDALLYQLRNAADKYMHAAKLLEDSMKGMGTKDHLLVGRVVRYHWDAGYLANVKGAYQQKYGRSLASRISGETSGDYRRLMLACIGEPI</sequence>
<dbReference type="PANTHER" id="PTHR10502:SF102">
    <property type="entry name" value="ANNEXIN B11"/>
    <property type="match status" value="1"/>
</dbReference>
<keyword evidence="9" id="KW-1185">Reference proteome</keyword>
<dbReference type="GO" id="GO:0005509">
    <property type="term" value="F:calcium ion binding"/>
    <property type="evidence" value="ECO:0007669"/>
    <property type="project" value="InterPro"/>
</dbReference>
<dbReference type="InterPro" id="IPR037104">
    <property type="entry name" value="Annexin_sf"/>
</dbReference>
<dbReference type="OrthoDB" id="37886at2759"/>
<reference evidence="8" key="1">
    <citation type="journal article" date="2021" name="Nat. Commun.">
        <title>Genetic determinants of endophytism in the Arabidopsis root mycobiome.</title>
        <authorList>
            <person name="Mesny F."/>
            <person name="Miyauchi S."/>
            <person name="Thiergart T."/>
            <person name="Pickel B."/>
            <person name="Atanasova L."/>
            <person name="Karlsson M."/>
            <person name="Huettel B."/>
            <person name="Barry K.W."/>
            <person name="Haridas S."/>
            <person name="Chen C."/>
            <person name="Bauer D."/>
            <person name="Andreopoulos W."/>
            <person name="Pangilinan J."/>
            <person name="LaButti K."/>
            <person name="Riley R."/>
            <person name="Lipzen A."/>
            <person name="Clum A."/>
            <person name="Drula E."/>
            <person name="Henrissat B."/>
            <person name="Kohler A."/>
            <person name="Grigoriev I.V."/>
            <person name="Martin F.M."/>
            <person name="Hacquard S."/>
        </authorList>
    </citation>
    <scope>NUCLEOTIDE SEQUENCE</scope>
    <source>
        <strain evidence="8">MPI-CAGE-AT-0016</strain>
    </source>
</reference>
<evidence type="ECO:0000256" key="1">
    <source>
        <dbReference type="ARBA" id="ARBA00007831"/>
    </source>
</evidence>
<dbReference type="PROSITE" id="PS51897">
    <property type="entry name" value="ANNEXIN_2"/>
    <property type="match status" value="4"/>
</dbReference>
<dbReference type="EMBL" id="JAGPXD010000006">
    <property type="protein sequence ID" value="KAH7350177.1"/>
    <property type="molecule type" value="Genomic_DNA"/>
</dbReference>
<keyword evidence="5 6" id="KW-0111">Calcium/phospholipid-binding</keyword>
<dbReference type="PANTHER" id="PTHR10502">
    <property type="entry name" value="ANNEXIN"/>
    <property type="match status" value="1"/>
</dbReference>
<dbReference type="SMART" id="SM00335">
    <property type="entry name" value="ANX"/>
    <property type="match status" value="4"/>
</dbReference>
<dbReference type="InterPro" id="IPR018252">
    <property type="entry name" value="Annexin_repeat_CS"/>
</dbReference>
<dbReference type="InterPro" id="IPR009117">
    <property type="entry name" value="ANX14"/>
</dbReference>
<accession>A0A8K0WZ63</accession>
<dbReference type="FunFam" id="1.10.220.10:FF:000005">
    <property type="entry name" value="Annexin"/>
    <property type="match status" value="1"/>
</dbReference>